<dbReference type="Gene3D" id="1.25.40.10">
    <property type="entry name" value="Tetratricopeptide repeat domain"/>
    <property type="match status" value="1"/>
</dbReference>
<sequence length="471" mass="54035">LERSGLYEEAMLLYKEINRLNPGIIKYYHPMKNYLKQTQSWDSLLVYTMAFSQARNNDLKAQIEVLDLHIMMDADDKWHPLATTMVLESSLNKKSIKKILQLLISAGEIDFAYSIITSFRGQTSEKDFYSIELGSYLGMRMAFEKSTREYLLFLEHHPQQVQTISDRIMTFPDDPSVNAVVKSILMESPIVVAKFILADFQFKLKEFDQAYETLNNNNASTLMLLDFGKDLVTIGEYIRAEKVFSQIMQSTENEELLTKTIFEIAKIFEYQMVFSQPELSISGFYPGNSFFSSPFVPLKEESGAALQYAMEIYDSLRVTKKNAQAAYRLAEVQFRVLGDLDGALYLYQEAFKHGNSKGLRVDAGLGTINIAIAKGDLSDAEDKCNILMKIDPNELPYHIKLAQIFFYQGKYDKTDTNLREIVKKISMDDETVNDILDVMAVLIAFRHNQDEFIEFAKAQLNIQQNKRIEAL</sequence>
<feature type="non-terminal residue" evidence="1">
    <location>
        <position position="1"/>
    </location>
</feature>
<dbReference type="SUPFAM" id="SSF48452">
    <property type="entry name" value="TPR-like"/>
    <property type="match status" value="1"/>
</dbReference>
<dbReference type="EMBL" id="UINC01019747">
    <property type="protein sequence ID" value="SVA83584.1"/>
    <property type="molecule type" value="Genomic_DNA"/>
</dbReference>
<proteinExistence type="predicted"/>
<dbReference type="AlphaFoldDB" id="A0A381Z365"/>
<protein>
    <recommendedName>
        <fullName evidence="2">Tetratricopeptide repeat-like domain-containing protein</fullName>
    </recommendedName>
</protein>
<gene>
    <name evidence="1" type="ORF">METZ01_LOCUS136438</name>
</gene>
<evidence type="ECO:0008006" key="2">
    <source>
        <dbReference type="Google" id="ProtNLM"/>
    </source>
</evidence>
<evidence type="ECO:0000313" key="1">
    <source>
        <dbReference type="EMBL" id="SVA83584.1"/>
    </source>
</evidence>
<reference evidence="1" key="1">
    <citation type="submission" date="2018-05" db="EMBL/GenBank/DDBJ databases">
        <authorList>
            <person name="Lanie J.A."/>
            <person name="Ng W.-L."/>
            <person name="Kazmierczak K.M."/>
            <person name="Andrzejewski T.M."/>
            <person name="Davidsen T.M."/>
            <person name="Wayne K.J."/>
            <person name="Tettelin H."/>
            <person name="Glass J.I."/>
            <person name="Rusch D."/>
            <person name="Podicherti R."/>
            <person name="Tsui H.-C.T."/>
            <person name="Winkler M.E."/>
        </authorList>
    </citation>
    <scope>NUCLEOTIDE SEQUENCE</scope>
</reference>
<accession>A0A381Z365</accession>
<dbReference type="InterPro" id="IPR011990">
    <property type="entry name" value="TPR-like_helical_dom_sf"/>
</dbReference>
<name>A0A381Z365_9ZZZZ</name>
<feature type="non-terminal residue" evidence="1">
    <location>
        <position position="471"/>
    </location>
</feature>
<organism evidence="1">
    <name type="scientific">marine metagenome</name>
    <dbReference type="NCBI Taxonomy" id="408172"/>
    <lineage>
        <taxon>unclassified sequences</taxon>
        <taxon>metagenomes</taxon>
        <taxon>ecological metagenomes</taxon>
    </lineage>
</organism>